<feature type="domain" description="Aspartate carbamoyltransferase regulatory subunit N-terminal" evidence="8">
    <location>
        <begin position="10"/>
        <end position="99"/>
    </location>
</feature>
<keyword evidence="6 7" id="KW-0665">Pyrimidine biosynthesis</keyword>
<evidence type="ECO:0000313" key="10">
    <source>
        <dbReference type="EMBL" id="ADI36259.1"/>
    </source>
</evidence>
<proteinExistence type="inferred from homology"/>
<keyword evidence="10" id="KW-0808">Transferase</keyword>
<evidence type="ECO:0000256" key="3">
    <source>
        <dbReference type="ARBA" id="ARBA00021764"/>
    </source>
</evidence>
<dbReference type="InParanoid" id="D7DSZ9"/>
<organism evidence="10 11">
    <name type="scientific">Methanococcus voltae (strain ATCC BAA-1334 / A3)</name>
    <dbReference type="NCBI Taxonomy" id="456320"/>
    <lineage>
        <taxon>Archaea</taxon>
        <taxon>Methanobacteriati</taxon>
        <taxon>Methanobacteriota</taxon>
        <taxon>Methanomada group</taxon>
        <taxon>Methanococci</taxon>
        <taxon>Methanococcales</taxon>
        <taxon>Methanococcaceae</taxon>
        <taxon>Methanococcus</taxon>
    </lineage>
</organism>
<sequence>MVAEIDKKQLKVKPIENGTVIDHIECSKALNVYQILNMPKDTTLTLAMNVNSKNGAKDILKIEGKELCESEVSKIALISPNATINIIKDSKVLKKFKVQVPDEIEGILICTNPNCITNKEKVNGKFTIEDKEKLKIRCNYCEKFINEIKIKKE</sequence>
<feature type="binding site" evidence="7">
    <location>
        <position position="138"/>
    </location>
    <ligand>
        <name>Zn(2+)</name>
        <dbReference type="ChEBI" id="CHEBI:29105"/>
    </ligand>
</feature>
<dbReference type="KEGG" id="mvo:Mvol_0600"/>
<dbReference type="NCBIfam" id="TIGR00240">
    <property type="entry name" value="ATCase_reg"/>
    <property type="match status" value="1"/>
</dbReference>
<dbReference type="InterPro" id="IPR002801">
    <property type="entry name" value="Asp_carbamoylTrfase_reg"/>
</dbReference>
<evidence type="ECO:0000256" key="2">
    <source>
        <dbReference type="ARBA" id="ARBA00010498"/>
    </source>
</evidence>
<evidence type="ECO:0000256" key="4">
    <source>
        <dbReference type="ARBA" id="ARBA00022723"/>
    </source>
</evidence>
<feature type="binding site" evidence="7">
    <location>
        <position position="115"/>
    </location>
    <ligand>
        <name>Zn(2+)</name>
        <dbReference type="ChEBI" id="CHEBI:29105"/>
    </ligand>
</feature>
<feature type="binding site" evidence="7">
    <location>
        <position position="110"/>
    </location>
    <ligand>
        <name>Zn(2+)</name>
        <dbReference type="ChEBI" id="CHEBI:29105"/>
    </ligand>
</feature>
<dbReference type="Gene3D" id="2.30.30.20">
    <property type="entry name" value="Aspartate carbamoyltransferase regulatory subunit, C-terminal domain"/>
    <property type="match status" value="1"/>
</dbReference>
<dbReference type="OrthoDB" id="7000at2157"/>
<dbReference type="HOGENOM" id="CLU_128576_0_0_2"/>
<evidence type="ECO:0000256" key="1">
    <source>
        <dbReference type="ARBA" id="ARBA00002565"/>
    </source>
</evidence>
<evidence type="ECO:0000259" key="8">
    <source>
        <dbReference type="Pfam" id="PF01948"/>
    </source>
</evidence>
<evidence type="ECO:0000256" key="7">
    <source>
        <dbReference type="HAMAP-Rule" id="MF_00002"/>
    </source>
</evidence>
<dbReference type="GO" id="GO:0046872">
    <property type="term" value="F:metal ion binding"/>
    <property type="evidence" value="ECO:0007669"/>
    <property type="project" value="UniProtKB-KW"/>
</dbReference>
<dbReference type="STRING" id="456320.Mvol_0600"/>
<dbReference type="Pfam" id="PF01948">
    <property type="entry name" value="PyrI"/>
    <property type="match status" value="1"/>
</dbReference>
<comment type="subunit">
    <text evidence="7">Contains catalytic and regulatory chains.</text>
</comment>
<dbReference type="PANTHER" id="PTHR35805:SF1">
    <property type="entry name" value="ASPARTATE CARBAMOYLTRANSFERASE REGULATORY CHAIN"/>
    <property type="match status" value="1"/>
</dbReference>
<evidence type="ECO:0000256" key="5">
    <source>
        <dbReference type="ARBA" id="ARBA00022833"/>
    </source>
</evidence>
<evidence type="ECO:0000313" key="11">
    <source>
        <dbReference type="Proteomes" id="UP000007722"/>
    </source>
</evidence>
<dbReference type="Pfam" id="PF02748">
    <property type="entry name" value="PyrI_C"/>
    <property type="match status" value="1"/>
</dbReference>
<name>D7DSZ9_METV3</name>
<dbReference type="HAMAP" id="MF_00002">
    <property type="entry name" value="Asp_carb_tr_reg"/>
    <property type="match status" value="1"/>
</dbReference>
<comment type="similarity">
    <text evidence="2 7">Belongs to the PyrI family.</text>
</comment>
<dbReference type="FunCoup" id="D7DSZ9">
    <property type="interactions" value="99"/>
</dbReference>
<evidence type="ECO:0000256" key="6">
    <source>
        <dbReference type="ARBA" id="ARBA00022975"/>
    </source>
</evidence>
<dbReference type="SUPFAM" id="SSF54893">
    <property type="entry name" value="Aspartate carbamoyltransferase, Regulatory-chain, N-terminal domain"/>
    <property type="match status" value="1"/>
</dbReference>
<gene>
    <name evidence="7" type="primary">pyrI</name>
    <name evidence="10" type="ordered locus">Mvol_0600</name>
</gene>
<dbReference type="PANTHER" id="PTHR35805">
    <property type="entry name" value="ASPARTATE CARBAMOYLTRANSFERASE REGULATORY CHAIN"/>
    <property type="match status" value="1"/>
</dbReference>
<dbReference type="InterPro" id="IPR020545">
    <property type="entry name" value="Asp_carbamoyltransf_reg_N"/>
</dbReference>
<dbReference type="GO" id="GO:0006207">
    <property type="term" value="P:'de novo' pyrimidine nucleobase biosynthetic process"/>
    <property type="evidence" value="ECO:0007669"/>
    <property type="project" value="InterPro"/>
</dbReference>
<dbReference type="SUPFAM" id="SSF57825">
    <property type="entry name" value="Aspartate carbamoyltransferase, Regulatory-chain, C-terminal domain"/>
    <property type="match status" value="1"/>
</dbReference>
<dbReference type="InterPro" id="IPR036792">
    <property type="entry name" value="Asp_carbatrfase_reg_C_sf"/>
</dbReference>
<keyword evidence="5 7" id="KW-0862">Zinc</keyword>
<comment type="cofactor">
    <cofactor evidence="7">
        <name>Zn(2+)</name>
        <dbReference type="ChEBI" id="CHEBI:29105"/>
    </cofactor>
    <text evidence="7">Binds 1 zinc ion per subunit.</text>
</comment>
<dbReference type="Proteomes" id="UP000007722">
    <property type="component" value="Chromosome"/>
</dbReference>
<accession>D7DSZ9</accession>
<dbReference type="EMBL" id="CP002057">
    <property type="protein sequence ID" value="ADI36259.1"/>
    <property type="molecule type" value="Genomic_DNA"/>
</dbReference>
<feature type="domain" description="Aspartate carbamoyltransferase regulatory subunit C-terminal" evidence="9">
    <location>
        <begin position="103"/>
        <end position="150"/>
    </location>
</feature>
<dbReference type="AlphaFoldDB" id="D7DSZ9"/>
<keyword evidence="4 7" id="KW-0479">Metal-binding</keyword>
<dbReference type="Gene3D" id="3.30.70.140">
    <property type="entry name" value="Aspartate carbamoyltransferase regulatory subunit, N-terminal domain"/>
    <property type="match status" value="1"/>
</dbReference>
<dbReference type="eggNOG" id="arCOG04229">
    <property type="taxonomic scope" value="Archaea"/>
</dbReference>
<reference evidence="10 11" key="1">
    <citation type="submission" date="2010-05" db="EMBL/GenBank/DDBJ databases">
        <title>Complete sequence of Methanococcus voltae A3.</title>
        <authorList>
            <consortium name="US DOE Joint Genome Institute"/>
            <person name="Lucas S."/>
            <person name="Copeland A."/>
            <person name="Lapidus A."/>
            <person name="Cheng J.-F."/>
            <person name="Bruce D."/>
            <person name="Goodwin L."/>
            <person name="Pitluck S."/>
            <person name="Lowry S."/>
            <person name="Clum A."/>
            <person name="Land M."/>
            <person name="Hauser L."/>
            <person name="Kyrpides N."/>
            <person name="Mikhailova N."/>
            <person name="Whitman W.B."/>
            <person name="Woyke T."/>
        </authorList>
    </citation>
    <scope>NUCLEOTIDE SEQUENCE [LARGE SCALE GENOMIC DNA]</scope>
    <source>
        <strain evidence="11">ATCC BAA-1334 / A3</strain>
    </source>
</reference>
<protein>
    <recommendedName>
        <fullName evidence="3 7">Aspartate carbamoyltransferase regulatory chain</fullName>
    </recommendedName>
</protein>
<dbReference type="GO" id="GO:0016740">
    <property type="term" value="F:transferase activity"/>
    <property type="evidence" value="ECO:0007669"/>
    <property type="project" value="UniProtKB-KW"/>
</dbReference>
<evidence type="ECO:0000259" key="9">
    <source>
        <dbReference type="Pfam" id="PF02748"/>
    </source>
</evidence>
<comment type="function">
    <text evidence="1 7">Involved in allosteric regulation of aspartate carbamoyltransferase.</text>
</comment>
<dbReference type="GO" id="GO:0006221">
    <property type="term" value="P:pyrimidine nucleotide biosynthetic process"/>
    <property type="evidence" value="ECO:0007669"/>
    <property type="project" value="UniProtKB-UniRule"/>
</dbReference>
<dbReference type="GO" id="GO:0009347">
    <property type="term" value="C:aspartate carbamoyltransferase complex"/>
    <property type="evidence" value="ECO:0007669"/>
    <property type="project" value="InterPro"/>
</dbReference>
<feature type="binding site" evidence="7">
    <location>
        <position position="141"/>
    </location>
    <ligand>
        <name>Zn(2+)</name>
        <dbReference type="ChEBI" id="CHEBI:29105"/>
    </ligand>
</feature>
<dbReference type="InterPro" id="IPR020542">
    <property type="entry name" value="Asp_carbamoyltrfase_reg_C"/>
</dbReference>
<keyword evidence="11" id="KW-1185">Reference proteome</keyword>
<dbReference type="InterPro" id="IPR036793">
    <property type="entry name" value="Asp_carbatrfase_reg_N_sf"/>
</dbReference>